<organism evidence="2 3">
    <name type="scientific">Papiliotrema laurentii</name>
    <name type="common">Cryptococcus laurentii</name>
    <dbReference type="NCBI Taxonomy" id="5418"/>
    <lineage>
        <taxon>Eukaryota</taxon>
        <taxon>Fungi</taxon>
        <taxon>Dikarya</taxon>
        <taxon>Basidiomycota</taxon>
        <taxon>Agaricomycotina</taxon>
        <taxon>Tremellomycetes</taxon>
        <taxon>Tremellales</taxon>
        <taxon>Rhynchogastremaceae</taxon>
        <taxon>Papiliotrema</taxon>
    </lineage>
</organism>
<dbReference type="Proteomes" id="UP001182556">
    <property type="component" value="Unassembled WGS sequence"/>
</dbReference>
<evidence type="ECO:0000313" key="2">
    <source>
        <dbReference type="EMBL" id="KAK1927858.1"/>
    </source>
</evidence>
<dbReference type="AlphaFoldDB" id="A0AAD9FX51"/>
<name>A0AAD9FX51_PAPLA</name>
<comment type="caution">
    <text evidence="2">The sequence shown here is derived from an EMBL/GenBank/DDBJ whole genome shotgun (WGS) entry which is preliminary data.</text>
</comment>
<evidence type="ECO:0000256" key="1">
    <source>
        <dbReference type="SAM" id="MobiDB-lite"/>
    </source>
</evidence>
<protein>
    <submittedName>
        <fullName evidence="2">Uncharacterized protein</fullName>
    </submittedName>
</protein>
<feature type="region of interest" description="Disordered" evidence="1">
    <location>
        <begin position="1"/>
        <end position="106"/>
    </location>
</feature>
<evidence type="ECO:0000313" key="3">
    <source>
        <dbReference type="Proteomes" id="UP001182556"/>
    </source>
</evidence>
<feature type="compositionally biased region" description="Polar residues" evidence="1">
    <location>
        <begin position="91"/>
        <end position="106"/>
    </location>
</feature>
<feature type="compositionally biased region" description="Basic and acidic residues" evidence="1">
    <location>
        <begin position="69"/>
        <end position="89"/>
    </location>
</feature>
<keyword evidence="3" id="KW-1185">Reference proteome</keyword>
<gene>
    <name evidence="2" type="ORF">DB88DRAFT_52801</name>
</gene>
<proteinExistence type="predicted"/>
<accession>A0AAD9FX51</accession>
<dbReference type="EMBL" id="JAODAN010000001">
    <property type="protein sequence ID" value="KAK1927858.1"/>
    <property type="molecule type" value="Genomic_DNA"/>
</dbReference>
<reference evidence="2" key="1">
    <citation type="submission" date="2023-02" db="EMBL/GenBank/DDBJ databases">
        <title>Identification and recombinant expression of a fungal hydrolase from Papiliotrema laurentii that hydrolyzes apple cutin and clears colloidal polyester polyurethane.</title>
        <authorList>
            <consortium name="DOE Joint Genome Institute"/>
            <person name="Roman V.A."/>
            <person name="Bojanowski C."/>
            <person name="Crable B.R."/>
            <person name="Wagner D.N."/>
            <person name="Hung C.S."/>
            <person name="Nadeau L.J."/>
            <person name="Schratz L."/>
            <person name="Haridas S."/>
            <person name="Pangilinan J."/>
            <person name="Lipzen A."/>
            <person name="Na H."/>
            <person name="Yan M."/>
            <person name="Ng V."/>
            <person name="Grigoriev I.V."/>
            <person name="Spatafora J.W."/>
            <person name="Barlow D."/>
            <person name="Biffinger J."/>
            <person name="Kelley-Loughnane N."/>
            <person name="Varaljay V.A."/>
            <person name="Crookes-Goodson W.J."/>
        </authorList>
    </citation>
    <scope>NUCLEOTIDE SEQUENCE</scope>
    <source>
        <strain evidence="2">5307AH</strain>
    </source>
</reference>
<sequence length="233" mass="25349">MSVPPPSPSSKNHPIPRPGISSQRQYDMRLSPNNRPRGEPRPLGATRVKPLHIRRRSTDGLAPLVPPFQREDSGTRPRRISDCDYRDHPVSSPTVAGSENQSHPVTTTEGLSRTFGDDANHPVFSSCFADLGRGVTESAKGQEQHAERAVSLATLYGGGSFNDFRVIASLPRLLPLAPIHTPSCPLSQRSPPSTLSPVPQRLPSFRLSSCTCSTSRRKLLNSPKSAPENALPR</sequence>